<proteinExistence type="predicted"/>
<feature type="domain" description="J" evidence="9">
    <location>
        <begin position="11"/>
        <end position="76"/>
    </location>
</feature>
<dbReference type="SUPFAM" id="SSF54928">
    <property type="entry name" value="RNA-binding domain, RBD"/>
    <property type="match status" value="1"/>
</dbReference>
<dbReference type="RefSeq" id="XP_011498660.1">
    <property type="nucleotide sequence ID" value="XM_011500358.1"/>
</dbReference>
<dbReference type="GeneID" id="105362849"/>
<dbReference type="AlphaFoldDB" id="A0AAJ7DW71"/>
<dbReference type="SMART" id="SM00271">
    <property type="entry name" value="DnaJ"/>
    <property type="match status" value="1"/>
</dbReference>
<dbReference type="SUPFAM" id="SSF46565">
    <property type="entry name" value="Chaperone J-domain"/>
    <property type="match status" value="1"/>
</dbReference>
<dbReference type="PRINTS" id="PR00625">
    <property type="entry name" value="JDOMAIN"/>
</dbReference>
<dbReference type="PROSITE" id="PS50076">
    <property type="entry name" value="DNAJ_2"/>
    <property type="match status" value="1"/>
</dbReference>
<comment type="function">
    <text evidence="6">May negatively affect PAX8-induced thyroglobulin/TG transcription.</text>
</comment>
<dbReference type="PANTHER" id="PTHR44313">
    <property type="entry name" value="DNAJ HOMOLOG SUBFAMILY C MEMBER 17"/>
    <property type="match status" value="1"/>
</dbReference>
<evidence type="ECO:0000313" key="10">
    <source>
        <dbReference type="Proteomes" id="UP000695007"/>
    </source>
</evidence>
<feature type="coiled-coil region" evidence="8">
    <location>
        <begin position="72"/>
        <end position="142"/>
    </location>
</feature>
<dbReference type="RefSeq" id="XP_011498661.1">
    <property type="nucleotide sequence ID" value="XM_011500359.1"/>
</dbReference>
<evidence type="ECO:0000313" key="12">
    <source>
        <dbReference type="RefSeq" id="XP_011498661.1"/>
    </source>
</evidence>
<evidence type="ECO:0000256" key="1">
    <source>
        <dbReference type="ARBA" id="ARBA00004123"/>
    </source>
</evidence>
<dbReference type="CDD" id="cd06257">
    <property type="entry name" value="DnaJ"/>
    <property type="match status" value="1"/>
</dbReference>
<organism evidence="10 11">
    <name type="scientific">Ceratosolen solmsi marchali</name>
    <dbReference type="NCBI Taxonomy" id="326594"/>
    <lineage>
        <taxon>Eukaryota</taxon>
        <taxon>Metazoa</taxon>
        <taxon>Ecdysozoa</taxon>
        <taxon>Arthropoda</taxon>
        <taxon>Hexapoda</taxon>
        <taxon>Insecta</taxon>
        <taxon>Pterygota</taxon>
        <taxon>Neoptera</taxon>
        <taxon>Endopterygota</taxon>
        <taxon>Hymenoptera</taxon>
        <taxon>Apocrita</taxon>
        <taxon>Proctotrupomorpha</taxon>
        <taxon>Chalcidoidea</taxon>
        <taxon>Agaonidae</taxon>
        <taxon>Agaoninae</taxon>
        <taxon>Ceratosolen</taxon>
    </lineage>
</organism>
<evidence type="ECO:0000256" key="2">
    <source>
        <dbReference type="ARBA" id="ARBA00004496"/>
    </source>
</evidence>
<dbReference type="InterPro" id="IPR012677">
    <property type="entry name" value="Nucleotide-bd_a/b_plait_sf"/>
</dbReference>
<dbReference type="CDD" id="cd12429">
    <property type="entry name" value="RRM_DNAJC17"/>
    <property type="match status" value="1"/>
</dbReference>
<keyword evidence="10" id="KW-1185">Reference proteome</keyword>
<keyword evidence="5" id="KW-0539">Nucleus</keyword>
<evidence type="ECO:0000256" key="4">
    <source>
        <dbReference type="ARBA" id="ARBA00023186"/>
    </source>
</evidence>
<evidence type="ECO:0000256" key="6">
    <source>
        <dbReference type="ARBA" id="ARBA00053783"/>
    </source>
</evidence>
<name>A0AAJ7DW71_9HYME</name>
<evidence type="ECO:0000256" key="5">
    <source>
        <dbReference type="ARBA" id="ARBA00023242"/>
    </source>
</evidence>
<evidence type="ECO:0000256" key="3">
    <source>
        <dbReference type="ARBA" id="ARBA00022490"/>
    </source>
</evidence>
<keyword evidence="3" id="KW-0963">Cytoplasm</keyword>
<keyword evidence="4" id="KW-0143">Chaperone</keyword>
<protein>
    <recommendedName>
        <fullName evidence="7">DnaJ homolog subfamily C member 17</fullName>
    </recommendedName>
</protein>
<dbReference type="PANTHER" id="PTHR44313:SF1">
    <property type="entry name" value="DNAJ HOMOLOG SUBFAMILY C MEMBER 17"/>
    <property type="match status" value="1"/>
</dbReference>
<gene>
    <name evidence="11 12" type="primary">LOC105362849</name>
</gene>
<accession>A0AAJ7DW71</accession>
<keyword evidence="8" id="KW-0175">Coiled coil</keyword>
<dbReference type="Gene3D" id="1.10.287.110">
    <property type="entry name" value="DnaJ domain"/>
    <property type="match status" value="1"/>
</dbReference>
<dbReference type="InterPro" id="IPR036869">
    <property type="entry name" value="J_dom_sf"/>
</dbReference>
<dbReference type="InterPro" id="IPR052094">
    <property type="entry name" value="Pre-mRNA-splicing_ERAD"/>
</dbReference>
<dbReference type="Gene3D" id="3.30.70.330">
    <property type="match status" value="1"/>
</dbReference>
<sequence length="334" mass="37871">MTMDDEIMKLDLYEIIGTTITADESEIKKAYRKKALSCHPDKNPNNPKAAELFLQLTRALEILTDVAARAAYDKVINARAQAKARVKELDAKRRKFKDELEAREEAFKKSQTTDYASAKSDEDKLKAEIERLKKEGSRLVEEEKIRLKQKIIDDLRNENSGNCYSEDECRVKIKWKVAADDVNNGGYDYDNLHRFLSKHGDISVLVLSTAKKGRALVEYTSGKAAQSAVNYEKGLVTNPLKLEGVWEKNKTKHKTYINTNTLFTGINLFPSAEGSMNTNRNHVSQGLSFSSAPDIFNTRSNNDSDLETIILNNLRRAEERKKLIEQMQAEDEGT</sequence>
<dbReference type="GO" id="GO:0005737">
    <property type="term" value="C:cytoplasm"/>
    <property type="evidence" value="ECO:0007669"/>
    <property type="project" value="UniProtKB-SubCell"/>
</dbReference>
<comment type="subcellular location">
    <subcellularLocation>
        <location evidence="2">Cytoplasm</location>
    </subcellularLocation>
    <subcellularLocation>
        <location evidence="1">Nucleus</location>
    </subcellularLocation>
</comment>
<evidence type="ECO:0000313" key="11">
    <source>
        <dbReference type="RefSeq" id="XP_011498660.1"/>
    </source>
</evidence>
<dbReference type="InterPro" id="IPR001623">
    <property type="entry name" value="DnaJ_domain"/>
</dbReference>
<evidence type="ECO:0000256" key="8">
    <source>
        <dbReference type="SAM" id="Coils"/>
    </source>
</evidence>
<dbReference type="FunFam" id="1.10.287.110:FF:000059">
    <property type="entry name" value="dnaJ homolog subfamily C member 17"/>
    <property type="match status" value="1"/>
</dbReference>
<evidence type="ECO:0000256" key="7">
    <source>
        <dbReference type="ARBA" id="ARBA00074360"/>
    </source>
</evidence>
<evidence type="ECO:0000259" key="9">
    <source>
        <dbReference type="PROSITE" id="PS50076"/>
    </source>
</evidence>
<reference evidence="11 12" key="1">
    <citation type="submission" date="2025-04" db="UniProtKB">
        <authorList>
            <consortium name="RefSeq"/>
        </authorList>
    </citation>
    <scope>IDENTIFICATION</scope>
</reference>
<dbReference type="GO" id="GO:0000390">
    <property type="term" value="P:spliceosomal complex disassembly"/>
    <property type="evidence" value="ECO:0007669"/>
    <property type="project" value="TreeGrafter"/>
</dbReference>
<dbReference type="KEGG" id="csol:105362849"/>
<dbReference type="Proteomes" id="UP000695007">
    <property type="component" value="Unplaced"/>
</dbReference>
<dbReference type="GO" id="GO:0003676">
    <property type="term" value="F:nucleic acid binding"/>
    <property type="evidence" value="ECO:0007669"/>
    <property type="project" value="InterPro"/>
</dbReference>
<dbReference type="Pfam" id="PF00226">
    <property type="entry name" value="DnaJ"/>
    <property type="match status" value="1"/>
</dbReference>
<dbReference type="InterPro" id="IPR035979">
    <property type="entry name" value="RBD_domain_sf"/>
</dbReference>
<dbReference type="GO" id="GO:0005681">
    <property type="term" value="C:spliceosomal complex"/>
    <property type="evidence" value="ECO:0007669"/>
    <property type="project" value="TreeGrafter"/>
</dbReference>
<dbReference type="InterPro" id="IPR034254">
    <property type="entry name" value="DNAJC17_RRM"/>
</dbReference>